<keyword evidence="6" id="KW-0687">Ribonucleoprotein</keyword>
<evidence type="ECO:0000313" key="10">
    <source>
        <dbReference type="Proteomes" id="UP000053660"/>
    </source>
</evidence>
<keyword evidence="5" id="KW-0496">Mitochondrion</keyword>
<evidence type="ECO:0000256" key="3">
    <source>
        <dbReference type="ARBA" id="ARBA00022946"/>
    </source>
</evidence>
<comment type="similarity">
    <text evidence="2">Belongs to the bacterial ribosomal protein bL35 family.</text>
</comment>
<dbReference type="InterPro" id="IPR021137">
    <property type="entry name" value="Ribosomal_bL35-like"/>
</dbReference>
<accession>A0A0B1TKN2</accession>
<dbReference type="InterPro" id="IPR019338">
    <property type="entry name" value="Ribosomal_bL35m"/>
</dbReference>
<dbReference type="OrthoDB" id="5847109at2759"/>
<evidence type="ECO:0000313" key="9">
    <source>
        <dbReference type="EMBL" id="KHJ97814.1"/>
    </source>
</evidence>
<evidence type="ECO:0000256" key="5">
    <source>
        <dbReference type="ARBA" id="ARBA00023128"/>
    </source>
</evidence>
<organism evidence="9 10">
    <name type="scientific">Oesophagostomum dentatum</name>
    <name type="common">Nodular worm</name>
    <dbReference type="NCBI Taxonomy" id="61180"/>
    <lineage>
        <taxon>Eukaryota</taxon>
        <taxon>Metazoa</taxon>
        <taxon>Ecdysozoa</taxon>
        <taxon>Nematoda</taxon>
        <taxon>Chromadorea</taxon>
        <taxon>Rhabditida</taxon>
        <taxon>Rhabditina</taxon>
        <taxon>Rhabditomorpha</taxon>
        <taxon>Strongyloidea</taxon>
        <taxon>Strongylidae</taxon>
        <taxon>Oesophagostomum</taxon>
    </lineage>
</organism>
<evidence type="ECO:0000256" key="8">
    <source>
        <dbReference type="ARBA" id="ARBA00035418"/>
    </source>
</evidence>
<keyword evidence="10" id="KW-1185">Reference proteome</keyword>
<dbReference type="GO" id="GO:0003735">
    <property type="term" value="F:structural constituent of ribosome"/>
    <property type="evidence" value="ECO:0007669"/>
    <property type="project" value="InterPro"/>
</dbReference>
<proteinExistence type="inferred from homology"/>
<dbReference type="EMBL" id="KN549395">
    <property type="protein sequence ID" value="KHJ97814.1"/>
    <property type="molecule type" value="Genomic_DNA"/>
</dbReference>
<gene>
    <name evidence="9" type="ORF">OESDEN_02203</name>
</gene>
<dbReference type="GO" id="GO:0006412">
    <property type="term" value="P:translation"/>
    <property type="evidence" value="ECO:0007669"/>
    <property type="project" value="InterPro"/>
</dbReference>
<dbReference type="SUPFAM" id="SSF143034">
    <property type="entry name" value="L35p-like"/>
    <property type="match status" value="1"/>
</dbReference>
<evidence type="ECO:0000256" key="6">
    <source>
        <dbReference type="ARBA" id="ARBA00023274"/>
    </source>
</evidence>
<comment type="subcellular location">
    <subcellularLocation>
        <location evidence="1">Mitochondrion</location>
    </subcellularLocation>
</comment>
<dbReference type="GO" id="GO:1990904">
    <property type="term" value="C:ribonucleoprotein complex"/>
    <property type="evidence" value="ECO:0007669"/>
    <property type="project" value="UniProtKB-KW"/>
</dbReference>
<dbReference type="PANTHER" id="PTHR15909">
    <property type="entry name" value="39S RIBOSOMAL PROTEIN L35, MITOCHONDRIAL"/>
    <property type="match status" value="1"/>
</dbReference>
<dbReference type="AlphaFoldDB" id="A0A0B1TKN2"/>
<evidence type="ECO:0000256" key="7">
    <source>
        <dbReference type="ARBA" id="ARBA00035273"/>
    </source>
</evidence>
<dbReference type="Pfam" id="PF01632">
    <property type="entry name" value="Ribosomal_L35p"/>
    <property type="match status" value="1"/>
</dbReference>
<protein>
    <recommendedName>
        <fullName evidence="7">Large ribosomal subunit protein bL35m</fullName>
    </recommendedName>
    <alternativeName>
        <fullName evidence="8">39S ribosomal protein L35, mitochondrial</fullName>
    </alternativeName>
</protein>
<evidence type="ECO:0000256" key="1">
    <source>
        <dbReference type="ARBA" id="ARBA00004173"/>
    </source>
</evidence>
<sequence length="116" mass="13980">MEENGLLKTSLIVFELLRFRFKRLDSGMWIRAHPGKNKLRYAKSEKFLETSLYYETCAKEECEMLDKMMTPYWLRSHHYPNDPYAAYHSRHGIKSPRVDDRGKLLRERRKVYTSDC</sequence>
<keyword evidence="3" id="KW-0809">Transit peptide</keyword>
<dbReference type="PANTHER" id="PTHR15909:SF0">
    <property type="entry name" value="LARGE RIBOSOMAL SUBUNIT PROTEIN BL35M"/>
    <property type="match status" value="1"/>
</dbReference>
<evidence type="ECO:0000256" key="4">
    <source>
        <dbReference type="ARBA" id="ARBA00022980"/>
    </source>
</evidence>
<dbReference type="GO" id="GO:0005840">
    <property type="term" value="C:ribosome"/>
    <property type="evidence" value="ECO:0007669"/>
    <property type="project" value="UniProtKB-KW"/>
</dbReference>
<dbReference type="GO" id="GO:0005739">
    <property type="term" value="C:mitochondrion"/>
    <property type="evidence" value="ECO:0007669"/>
    <property type="project" value="UniProtKB-SubCell"/>
</dbReference>
<dbReference type="Proteomes" id="UP000053660">
    <property type="component" value="Unassembled WGS sequence"/>
</dbReference>
<reference evidence="9 10" key="1">
    <citation type="submission" date="2014-03" db="EMBL/GenBank/DDBJ databases">
        <title>Draft genome of the hookworm Oesophagostomum dentatum.</title>
        <authorList>
            <person name="Mitreva M."/>
        </authorList>
    </citation>
    <scope>NUCLEOTIDE SEQUENCE [LARGE SCALE GENOMIC DNA]</scope>
    <source>
        <strain evidence="9 10">OD-Hann</strain>
    </source>
</reference>
<evidence type="ECO:0000256" key="2">
    <source>
        <dbReference type="ARBA" id="ARBA00006598"/>
    </source>
</evidence>
<name>A0A0B1TKN2_OESDE</name>
<keyword evidence="4" id="KW-0689">Ribosomal protein</keyword>
<dbReference type="InterPro" id="IPR037229">
    <property type="entry name" value="Ribosomal_bL35_sf"/>
</dbReference>